<accession>A0ABP6PNL9</accession>
<dbReference type="EMBL" id="BAAAVV010000015">
    <property type="protein sequence ID" value="GAA3182309.1"/>
    <property type="molecule type" value="Genomic_DNA"/>
</dbReference>
<proteinExistence type="predicted"/>
<name>A0ABP6PNL9_9ACTN</name>
<sequence length="96" mass="10704">MPVVPPRAALCPEEEIGLVALSVILFPPLLIAFLLVMERVEEPLRRPAGPREVAEFLDSATPGEVDTLAHSGLRRALTRWRRRRRGRGNTTNPPMV</sequence>
<keyword evidence="1" id="KW-0472">Membrane</keyword>
<evidence type="ECO:0000256" key="1">
    <source>
        <dbReference type="SAM" id="Phobius"/>
    </source>
</evidence>
<keyword evidence="3" id="KW-1185">Reference proteome</keyword>
<evidence type="ECO:0000313" key="2">
    <source>
        <dbReference type="EMBL" id="GAA3182309.1"/>
    </source>
</evidence>
<dbReference type="Proteomes" id="UP001499924">
    <property type="component" value="Unassembled WGS sequence"/>
</dbReference>
<keyword evidence="1" id="KW-1133">Transmembrane helix</keyword>
<reference evidence="3" key="1">
    <citation type="journal article" date="2019" name="Int. J. Syst. Evol. Microbiol.">
        <title>The Global Catalogue of Microorganisms (GCM) 10K type strain sequencing project: providing services to taxonomists for standard genome sequencing and annotation.</title>
        <authorList>
            <consortium name="The Broad Institute Genomics Platform"/>
            <consortium name="The Broad Institute Genome Sequencing Center for Infectious Disease"/>
            <person name="Wu L."/>
            <person name="Ma J."/>
        </authorList>
    </citation>
    <scope>NUCLEOTIDE SEQUENCE [LARGE SCALE GENOMIC DNA]</scope>
    <source>
        <strain evidence="3">JCM 15614</strain>
    </source>
</reference>
<gene>
    <name evidence="2" type="ORF">GCM10010531_40700</name>
</gene>
<keyword evidence="1" id="KW-0812">Transmembrane</keyword>
<evidence type="ECO:0000313" key="3">
    <source>
        <dbReference type="Proteomes" id="UP001499924"/>
    </source>
</evidence>
<dbReference type="RefSeq" id="WP_344690895.1">
    <property type="nucleotide sequence ID" value="NZ_BAAAVV010000015.1"/>
</dbReference>
<feature type="transmembrane region" description="Helical" evidence="1">
    <location>
        <begin position="16"/>
        <end position="36"/>
    </location>
</feature>
<protein>
    <submittedName>
        <fullName evidence="2">Uncharacterized protein</fullName>
    </submittedName>
</protein>
<comment type="caution">
    <text evidence="2">The sequence shown here is derived from an EMBL/GenBank/DDBJ whole genome shotgun (WGS) entry which is preliminary data.</text>
</comment>
<organism evidence="2 3">
    <name type="scientific">Blastococcus jejuensis</name>
    <dbReference type="NCBI Taxonomy" id="351224"/>
    <lineage>
        <taxon>Bacteria</taxon>
        <taxon>Bacillati</taxon>
        <taxon>Actinomycetota</taxon>
        <taxon>Actinomycetes</taxon>
        <taxon>Geodermatophilales</taxon>
        <taxon>Geodermatophilaceae</taxon>
        <taxon>Blastococcus</taxon>
    </lineage>
</organism>